<dbReference type="OrthoDB" id="10649477at2759"/>
<protein>
    <submittedName>
        <fullName evidence="3">Uncharacterized protein</fullName>
    </submittedName>
</protein>
<evidence type="ECO:0000313" key="4">
    <source>
        <dbReference type="Proteomes" id="UP000298030"/>
    </source>
</evidence>
<feature type="compositionally biased region" description="Basic and acidic residues" evidence="1">
    <location>
        <begin position="145"/>
        <end position="160"/>
    </location>
</feature>
<keyword evidence="2" id="KW-0732">Signal</keyword>
<evidence type="ECO:0000256" key="1">
    <source>
        <dbReference type="SAM" id="MobiDB-lite"/>
    </source>
</evidence>
<comment type="caution">
    <text evidence="3">The sequence shown here is derived from an EMBL/GenBank/DDBJ whole genome shotgun (WGS) entry which is preliminary data.</text>
</comment>
<feature type="region of interest" description="Disordered" evidence="1">
    <location>
        <begin position="120"/>
        <end position="160"/>
    </location>
</feature>
<keyword evidence="4" id="KW-1185">Reference proteome</keyword>
<sequence length="185" mass="19827">MLPSPLLLLIALALSPLAFASPTPQIPGDSGFADTESAPAKTCPHPFSCHARDAEGNPLIRGVPGAVSPASFYSIFECVYAGPRTGEGVKTTNRCAYDKVTGTRYLRPLPDTLCQPTALPCASDPNFNPDASPPPPPPPPSTGDSPRKEIALFSSQDKDGREVVYEVPPWMPMGRDLMRLKMEHQ</sequence>
<reference evidence="3 4" key="1">
    <citation type="journal article" date="2019" name="Nat. Ecol. Evol.">
        <title>Megaphylogeny resolves global patterns of mushroom evolution.</title>
        <authorList>
            <person name="Varga T."/>
            <person name="Krizsan K."/>
            <person name="Foldi C."/>
            <person name="Dima B."/>
            <person name="Sanchez-Garcia M."/>
            <person name="Sanchez-Ramirez S."/>
            <person name="Szollosi G.J."/>
            <person name="Szarkandi J.G."/>
            <person name="Papp V."/>
            <person name="Albert L."/>
            <person name="Andreopoulos W."/>
            <person name="Angelini C."/>
            <person name="Antonin V."/>
            <person name="Barry K.W."/>
            <person name="Bougher N.L."/>
            <person name="Buchanan P."/>
            <person name="Buyck B."/>
            <person name="Bense V."/>
            <person name="Catcheside P."/>
            <person name="Chovatia M."/>
            <person name="Cooper J."/>
            <person name="Damon W."/>
            <person name="Desjardin D."/>
            <person name="Finy P."/>
            <person name="Geml J."/>
            <person name="Haridas S."/>
            <person name="Hughes K."/>
            <person name="Justo A."/>
            <person name="Karasinski D."/>
            <person name="Kautmanova I."/>
            <person name="Kiss B."/>
            <person name="Kocsube S."/>
            <person name="Kotiranta H."/>
            <person name="LaButti K.M."/>
            <person name="Lechner B.E."/>
            <person name="Liimatainen K."/>
            <person name="Lipzen A."/>
            <person name="Lukacs Z."/>
            <person name="Mihaltcheva S."/>
            <person name="Morgado L.N."/>
            <person name="Niskanen T."/>
            <person name="Noordeloos M.E."/>
            <person name="Ohm R.A."/>
            <person name="Ortiz-Santana B."/>
            <person name="Ovrebo C."/>
            <person name="Racz N."/>
            <person name="Riley R."/>
            <person name="Savchenko A."/>
            <person name="Shiryaev A."/>
            <person name="Soop K."/>
            <person name="Spirin V."/>
            <person name="Szebenyi C."/>
            <person name="Tomsovsky M."/>
            <person name="Tulloss R.E."/>
            <person name="Uehling J."/>
            <person name="Grigoriev I.V."/>
            <person name="Vagvolgyi C."/>
            <person name="Papp T."/>
            <person name="Martin F.M."/>
            <person name="Miettinen O."/>
            <person name="Hibbett D.S."/>
            <person name="Nagy L.G."/>
        </authorList>
    </citation>
    <scope>NUCLEOTIDE SEQUENCE [LARGE SCALE GENOMIC DNA]</scope>
    <source>
        <strain evidence="3 4">FP101781</strain>
    </source>
</reference>
<feature type="chain" id="PRO_5021331132" evidence="2">
    <location>
        <begin position="21"/>
        <end position="185"/>
    </location>
</feature>
<dbReference type="Proteomes" id="UP000298030">
    <property type="component" value="Unassembled WGS sequence"/>
</dbReference>
<feature type="signal peptide" evidence="2">
    <location>
        <begin position="1"/>
        <end position="20"/>
    </location>
</feature>
<feature type="compositionally biased region" description="Pro residues" evidence="1">
    <location>
        <begin position="131"/>
        <end position="141"/>
    </location>
</feature>
<accession>A0A4Y7SU35</accession>
<proteinExistence type="predicted"/>
<dbReference type="EMBL" id="QPFP01000063">
    <property type="protein sequence ID" value="TEB24769.1"/>
    <property type="molecule type" value="Genomic_DNA"/>
</dbReference>
<gene>
    <name evidence="3" type="ORF">FA13DRAFT_1738942</name>
</gene>
<organism evidence="3 4">
    <name type="scientific">Coprinellus micaceus</name>
    <name type="common">Glistening ink-cap mushroom</name>
    <name type="synonym">Coprinus micaceus</name>
    <dbReference type="NCBI Taxonomy" id="71717"/>
    <lineage>
        <taxon>Eukaryota</taxon>
        <taxon>Fungi</taxon>
        <taxon>Dikarya</taxon>
        <taxon>Basidiomycota</taxon>
        <taxon>Agaricomycotina</taxon>
        <taxon>Agaricomycetes</taxon>
        <taxon>Agaricomycetidae</taxon>
        <taxon>Agaricales</taxon>
        <taxon>Agaricineae</taxon>
        <taxon>Psathyrellaceae</taxon>
        <taxon>Coprinellus</taxon>
    </lineage>
</organism>
<evidence type="ECO:0000313" key="3">
    <source>
        <dbReference type="EMBL" id="TEB24769.1"/>
    </source>
</evidence>
<evidence type="ECO:0000256" key="2">
    <source>
        <dbReference type="SAM" id="SignalP"/>
    </source>
</evidence>
<dbReference type="AlphaFoldDB" id="A0A4Y7SU35"/>
<name>A0A4Y7SU35_COPMI</name>